<feature type="domain" description="Phosphatidic acid phosphatase type 2/haloperoxidase" evidence="2">
    <location>
        <begin position="107"/>
        <end position="221"/>
    </location>
</feature>
<evidence type="ECO:0000256" key="1">
    <source>
        <dbReference type="SAM" id="Phobius"/>
    </source>
</evidence>
<dbReference type="Pfam" id="PF01569">
    <property type="entry name" value="PAP2"/>
    <property type="match status" value="1"/>
</dbReference>
<evidence type="ECO:0000313" key="3">
    <source>
        <dbReference type="EMBL" id="PQV56943.1"/>
    </source>
</evidence>
<feature type="transmembrane region" description="Helical" evidence="1">
    <location>
        <begin position="108"/>
        <end position="129"/>
    </location>
</feature>
<keyword evidence="1" id="KW-1133">Transmembrane helix</keyword>
<dbReference type="PANTHER" id="PTHR14969">
    <property type="entry name" value="SPHINGOSINE-1-PHOSPHATE PHOSPHOHYDROLASE"/>
    <property type="match status" value="1"/>
</dbReference>
<keyword evidence="1" id="KW-0472">Membrane</keyword>
<feature type="transmembrane region" description="Helical" evidence="1">
    <location>
        <begin position="180"/>
        <end position="200"/>
    </location>
</feature>
<evidence type="ECO:0000313" key="4">
    <source>
        <dbReference type="Proteomes" id="UP000238338"/>
    </source>
</evidence>
<dbReference type="InterPro" id="IPR000326">
    <property type="entry name" value="PAP2/HPO"/>
</dbReference>
<dbReference type="InterPro" id="IPR036938">
    <property type="entry name" value="PAP2/HPO_sf"/>
</dbReference>
<dbReference type="RefSeq" id="WP_245885016.1">
    <property type="nucleotide sequence ID" value="NZ_PVEP01000003.1"/>
</dbReference>
<feature type="transmembrane region" description="Helical" evidence="1">
    <location>
        <begin position="149"/>
        <end position="168"/>
    </location>
</feature>
<organism evidence="3 4">
    <name type="scientific">Albidovulum denitrificans</name>
    <dbReference type="NCBI Taxonomy" id="404881"/>
    <lineage>
        <taxon>Bacteria</taxon>
        <taxon>Pseudomonadati</taxon>
        <taxon>Pseudomonadota</taxon>
        <taxon>Alphaproteobacteria</taxon>
        <taxon>Rhodobacterales</taxon>
        <taxon>Paracoccaceae</taxon>
        <taxon>Albidovulum</taxon>
    </lineage>
</organism>
<dbReference type="EMBL" id="PVEP01000003">
    <property type="protein sequence ID" value="PQV56943.1"/>
    <property type="molecule type" value="Genomic_DNA"/>
</dbReference>
<accession>A0A2S8S841</accession>
<feature type="transmembrane region" description="Helical" evidence="1">
    <location>
        <begin position="79"/>
        <end position="101"/>
    </location>
</feature>
<dbReference type="SUPFAM" id="SSF48317">
    <property type="entry name" value="Acid phosphatase/Vanadium-dependent haloperoxidase"/>
    <property type="match status" value="1"/>
</dbReference>
<keyword evidence="4" id="KW-1185">Reference proteome</keyword>
<reference evidence="3 4" key="1">
    <citation type="submission" date="2018-02" db="EMBL/GenBank/DDBJ databases">
        <title>Genomic Encyclopedia of Archaeal and Bacterial Type Strains, Phase II (KMG-II): from individual species to whole genera.</title>
        <authorList>
            <person name="Goeker M."/>
        </authorList>
    </citation>
    <scope>NUCLEOTIDE SEQUENCE [LARGE SCALE GENOMIC DNA]</scope>
    <source>
        <strain evidence="3 4">DSM 18921</strain>
    </source>
</reference>
<name>A0A2S8S841_9RHOB</name>
<feature type="transmembrane region" description="Helical" evidence="1">
    <location>
        <begin position="206"/>
        <end position="227"/>
    </location>
</feature>
<gene>
    <name evidence="3" type="ORF">LX70_01797</name>
</gene>
<evidence type="ECO:0000259" key="2">
    <source>
        <dbReference type="SMART" id="SM00014"/>
    </source>
</evidence>
<dbReference type="Proteomes" id="UP000238338">
    <property type="component" value="Unassembled WGS sequence"/>
</dbReference>
<dbReference type="Gene3D" id="1.20.144.10">
    <property type="entry name" value="Phosphatidic acid phosphatase type 2/haloperoxidase"/>
    <property type="match status" value="2"/>
</dbReference>
<dbReference type="AlphaFoldDB" id="A0A2S8S841"/>
<dbReference type="PANTHER" id="PTHR14969:SF13">
    <property type="entry name" value="AT30094P"/>
    <property type="match status" value="1"/>
</dbReference>
<proteinExistence type="predicted"/>
<dbReference type="SMART" id="SM00014">
    <property type="entry name" value="acidPPc"/>
    <property type="match status" value="1"/>
</dbReference>
<comment type="caution">
    <text evidence="3">The sequence shown here is derived from an EMBL/GenBank/DDBJ whole genome shotgun (WGS) entry which is preliminary data.</text>
</comment>
<keyword evidence="1" id="KW-0812">Transmembrane</keyword>
<protein>
    <submittedName>
        <fullName evidence="3">Undecaprenyl-diphosphatase</fullName>
    </submittedName>
</protein>
<dbReference type="CDD" id="cd03392">
    <property type="entry name" value="PAP2_like_2"/>
    <property type="match status" value="1"/>
</dbReference>
<sequence length="237" mass="24975">MTAPPARFLRWLSGHMELGLAALLALAAAGGWAFALIADEVAEGETHAFDEAVLLSLRAPGNPADPLGPPWVEELARDMTALGGTAVLAFLTVAVFGLLWLQRRRLTALFLVAAVGGGLTLSSAAKALFDRPRPDLVPHGSHVYTASFPSGHSMMSAIVYLTLALLVARTLPDRRLKIYVVTLAAAVTLSVGVSRVYLGVHWPTDVLAGWAAGGGWALGCAALARYLSRRGAIEDED</sequence>